<evidence type="ECO:0008006" key="3">
    <source>
        <dbReference type="Google" id="ProtNLM"/>
    </source>
</evidence>
<name>A0ABX1DTW6_9HYPH</name>
<gene>
    <name evidence="1" type="ORF">HED55_23195</name>
</gene>
<keyword evidence="2" id="KW-1185">Reference proteome</keyword>
<organism evidence="1 2">
    <name type="scientific">Brucella haematophila</name>
    <dbReference type="NCBI Taxonomy" id="419474"/>
    <lineage>
        <taxon>Bacteria</taxon>
        <taxon>Pseudomonadati</taxon>
        <taxon>Pseudomonadota</taxon>
        <taxon>Alphaproteobacteria</taxon>
        <taxon>Hyphomicrobiales</taxon>
        <taxon>Brucellaceae</taxon>
        <taxon>Brucella/Ochrobactrum group</taxon>
        <taxon>Brucella</taxon>
    </lineage>
</organism>
<sequence length="306" mass="30008">MGNSSVINNGLINAGLTAVYFGSTGTFLQSSTGSIISANYGVSVDSGPVTGNNFGLISTRGRGLGGTGYLTFTNETGATIISSNNDAVRFETGSTGNLTNNGTITGSTSASGTAGVKYDTGGRGGALINTGTITGVRGVIVRTNNTTIDNSGTITGNTEGVYISTSGVVTSFLNQAGATITGGTYSINNLGTISNGIDNYGVLQGNVQLTGAALNLLGTSSAVNGTVTGNTSSAINVGSASQTGEFTVNYTADVGTISVASGSALTLADGINWTASVASDAAISMPEPPSLAMAAVSLATPAMPAC</sequence>
<reference evidence="1 2" key="1">
    <citation type="submission" date="2020-03" db="EMBL/GenBank/DDBJ databases">
        <title>Whole genome sequencing of clinical and environmental type strains of Ochrobactrum.</title>
        <authorList>
            <person name="Dharne M."/>
        </authorList>
    </citation>
    <scope>NUCLEOTIDE SEQUENCE [LARGE SCALE GENOMIC DNA]</scope>
    <source>
        <strain evidence="1 2">CIP 109452</strain>
    </source>
</reference>
<evidence type="ECO:0000313" key="1">
    <source>
        <dbReference type="EMBL" id="NKC05028.1"/>
    </source>
</evidence>
<dbReference type="Proteomes" id="UP000704467">
    <property type="component" value="Unassembled WGS sequence"/>
</dbReference>
<proteinExistence type="predicted"/>
<dbReference type="EMBL" id="JAAVLN010000003">
    <property type="protein sequence ID" value="NKC05028.1"/>
    <property type="molecule type" value="Genomic_DNA"/>
</dbReference>
<evidence type="ECO:0000313" key="2">
    <source>
        <dbReference type="Proteomes" id="UP000704467"/>
    </source>
</evidence>
<comment type="caution">
    <text evidence="1">The sequence shown here is derived from an EMBL/GenBank/DDBJ whole genome shotgun (WGS) entry which is preliminary data.</text>
</comment>
<accession>A0ABX1DTW6</accession>
<protein>
    <recommendedName>
        <fullName evidence="3">Outer membrane autotransporter</fullName>
    </recommendedName>
</protein>